<feature type="compositionally biased region" description="Basic and acidic residues" evidence="10">
    <location>
        <begin position="5131"/>
        <end position="5140"/>
    </location>
</feature>
<dbReference type="EMBL" id="JAGRRH010000010">
    <property type="protein sequence ID" value="KAG7363247.1"/>
    <property type="molecule type" value="Genomic_DNA"/>
</dbReference>
<dbReference type="FunFam" id="3.40.50.300:FF:000142">
    <property type="entry name" value="Midasin"/>
    <property type="match status" value="1"/>
</dbReference>
<feature type="compositionally biased region" description="Acidic residues" evidence="10">
    <location>
        <begin position="5009"/>
        <end position="5035"/>
    </location>
</feature>
<keyword evidence="8 9" id="KW-0539">Nucleus</keyword>
<feature type="compositionally biased region" description="Basic and acidic residues" evidence="10">
    <location>
        <begin position="5036"/>
        <end position="5049"/>
    </location>
</feature>
<dbReference type="PIRSF" id="PIRSF010340">
    <property type="entry name" value="Midasin"/>
    <property type="match status" value="1"/>
</dbReference>
<evidence type="ECO:0000256" key="6">
    <source>
        <dbReference type="ARBA" id="ARBA00022840"/>
    </source>
</evidence>
<evidence type="ECO:0000256" key="5">
    <source>
        <dbReference type="ARBA" id="ARBA00022741"/>
    </source>
</evidence>
<evidence type="ECO:0000259" key="11">
    <source>
        <dbReference type="PROSITE" id="PS50234"/>
    </source>
</evidence>
<proteinExistence type="inferred from homology"/>
<dbReference type="PROSITE" id="PS50234">
    <property type="entry name" value="VWFA"/>
    <property type="match status" value="1"/>
</dbReference>
<comment type="similarity">
    <text evidence="3 9">Belongs to the midasin family.</text>
</comment>
<keyword evidence="6 9" id="KW-0067">ATP-binding</keyword>
<dbReference type="InterPro" id="IPR041190">
    <property type="entry name" value="Midasin_AAA_lid_5"/>
</dbReference>
<dbReference type="GO" id="GO:0000027">
    <property type="term" value="P:ribosomal large subunit assembly"/>
    <property type="evidence" value="ECO:0007669"/>
    <property type="project" value="TreeGrafter"/>
</dbReference>
<evidence type="ECO:0000256" key="10">
    <source>
        <dbReference type="SAM" id="MobiDB-lite"/>
    </source>
</evidence>
<dbReference type="GO" id="GO:0005524">
    <property type="term" value="F:ATP binding"/>
    <property type="evidence" value="ECO:0007669"/>
    <property type="project" value="UniProtKB-KW"/>
</dbReference>
<feature type="compositionally biased region" description="Polar residues" evidence="10">
    <location>
        <begin position="5141"/>
        <end position="5152"/>
    </location>
</feature>
<dbReference type="GO" id="GO:0016887">
    <property type="term" value="F:ATP hydrolysis activity"/>
    <property type="evidence" value="ECO:0007669"/>
    <property type="project" value="InterPro"/>
</dbReference>
<feature type="compositionally biased region" description="Basic and acidic residues" evidence="10">
    <location>
        <begin position="5068"/>
        <end position="5080"/>
    </location>
</feature>
<dbReference type="PANTHER" id="PTHR48103">
    <property type="entry name" value="MIDASIN-RELATED"/>
    <property type="match status" value="1"/>
</dbReference>
<dbReference type="InterPro" id="IPR040848">
    <property type="entry name" value="AAA_lid_7"/>
</dbReference>
<feature type="compositionally biased region" description="Basic and acidic residues" evidence="10">
    <location>
        <begin position="5243"/>
        <end position="5298"/>
    </location>
</feature>
<feature type="domain" description="VWFA" evidence="11">
    <location>
        <begin position="5437"/>
        <end position="5628"/>
    </location>
</feature>
<evidence type="ECO:0000313" key="13">
    <source>
        <dbReference type="Proteomes" id="UP000693970"/>
    </source>
</evidence>
<evidence type="ECO:0000256" key="1">
    <source>
        <dbReference type="ARBA" id="ARBA00004604"/>
    </source>
</evidence>
<keyword evidence="13" id="KW-1185">Reference proteome</keyword>
<feature type="compositionally biased region" description="Basic and acidic residues" evidence="10">
    <location>
        <begin position="4914"/>
        <end position="4946"/>
    </location>
</feature>
<accession>A0A9K3LJL9</accession>
<dbReference type="InterPro" id="IPR003593">
    <property type="entry name" value="AAA+_ATPase"/>
</dbReference>
<gene>
    <name evidence="12" type="ORF">IV203_026607</name>
</gene>
<dbReference type="InterPro" id="IPR002035">
    <property type="entry name" value="VWF_A"/>
</dbReference>
<evidence type="ECO:0000256" key="4">
    <source>
        <dbReference type="ARBA" id="ARBA00017143"/>
    </source>
</evidence>
<organism evidence="12 13">
    <name type="scientific">Nitzschia inconspicua</name>
    <dbReference type="NCBI Taxonomy" id="303405"/>
    <lineage>
        <taxon>Eukaryota</taxon>
        <taxon>Sar</taxon>
        <taxon>Stramenopiles</taxon>
        <taxon>Ochrophyta</taxon>
        <taxon>Bacillariophyta</taxon>
        <taxon>Bacillariophyceae</taxon>
        <taxon>Bacillariophycidae</taxon>
        <taxon>Bacillariales</taxon>
        <taxon>Bacillariaceae</taxon>
        <taxon>Nitzschia</taxon>
    </lineage>
</organism>
<evidence type="ECO:0000256" key="3">
    <source>
        <dbReference type="ARBA" id="ARBA00007188"/>
    </source>
</evidence>
<feature type="compositionally biased region" description="Basic and acidic residues" evidence="10">
    <location>
        <begin position="4791"/>
        <end position="4808"/>
    </location>
</feature>
<feature type="region of interest" description="Disordered" evidence="10">
    <location>
        <begin position="3755"/>
        <end position="3778"/>
    </location>
</feature>
<dbReference type="GO" id="GO:0005654">
    <property type="term" value="C:nucleoplasm"/>
    <property type="evidence" value="ECO:0007669"/>
    <property type="project" value="UniProtKB-SubCell"/>
</dbReference>
<feature type="region of interest" description="Disordered" evidence="10">
    <location>
        <begin position="4744"/>
        <end position="5298"/>
    </location>
</feature>
<evidence type="ECO:0000256" key="2">
    <source>
        <dbReference type="ARBA" id="ARBA00004642"/>
    </source>
</evidence>
<dbReference type="GO" id="GO:0000055">
    <property type="term" value="P:ribosomal large subunit export from nucleus"/>
    <property type="evidence" value="ECO:0007669"/>
    <property type="project" value="TreeGrafter"/>
</dbReference>
<feature type="compositionally biased region" description="Acidic residues" evidence="10">
    <location>
        <begin position="4809"/>
        <end position="4828"/>
    </location>
</feature>
<feature type="region of interest" description="Disordered" evidence="10">
    <location>
        <begin position="1652"/>
        <end position="1674"/>
    </location>
</feature>
<feature type="compositionally biased region" description="Polar residues" evidence="10">
    <location>
        <begin position="5114"/>
        <end position="5123"/>
    </location>
</feature>
<dbReference type="Pfam" id="PF07728">
    <property type="entry name" value="AAA_5"/>
    <property type="match status" value="7"/>
</dbReference>
<dbReference type="FunFam" id="3.40.50.300:FF:000582">
    <property type="entry name" value="Midasin"/>
    <property type="match status" value="1"/>
</dbReference>
<keyword evidence="7 9" id="KW-0143">Chaperone</keyword>
<comment type="subcellular location">
    <subcellularLocation>
        <location evidence="1">Nucleus</location>
        <location evidence="1">Nucleolus</location>
    </subcellularLocation>
    <subcellularLocation>
        <location evidence="2">Nucleus</location>
        <location evidence="2">Nucleoplasm</location>
    </subcellularLocation>
</comment>
<reference evidence="12" key="2">
    <citation type="submission" date="2021-04" db="EMBL/GenBank/DDBJ databases">
        <authorList>
            <person name="Podell S."/>
        </authorList>
    </citation>
    <scope>NUCLEOTIDE SEQUENCE</scope>
    <source>
        <strain evidence="12">Hildebrandi</strain>
    </source>
</reference>
<dbReference type="OrthoDB" id="5186at2759"/>
<dbReference type="SMART" id="SM00382">
    <property type="entry name" value="AAA"/>
    <property type="match status" value="5"/>
</dbReference>
<dbReference type="InterPro" id="IPR011704">
    <property type="entry name" value="ATPase_dyneun-rel_AAA"/>
</dbReference>
<dbReference type="Pfam" id="PF17867">
    <property type="entry name" value="AAA_lid_7"/>
    <property type="match status" value="2"/>
</dbReference>
<feature type="compositionally biased region" description="Polar residues" evidence="10">
    <location>
        <begin position="5202"/>
        <end position="5213"/>
    </location>
</feature>
<dbReference type="PROSITE" id="PS00675">
    <property type="entry name" value="SIGMA54_INTERACT_1"/>
    <property type="match status" value="1"/>
</dbReference>
<dbReference type="InterPro" id="IPR012099">
    <property type="entry name" value="Midasin"/>
</dbReference>
<feature type="compositionally biased region" description="Basic and acidic residues" evidence="10">
    <location>
        <begin position="1652"/>
        <end position="1672"/>
    </location>
</feature>
<protein>
    <recommendedName>
        <fullName evidence="4 9">Midasin</fullName>
    </recommendedName>
</protein>
<feature type="compositionally biased region" description="Acidic residues" evidence="10">
    <location>
        <begin position="5088"/>
        <end position="5105"/>
    </location>
</feature>
<evidence type="ECO:0000313" key="12">
    <source>
        <dbReference type="EMBL" id="KAG7363247.1"/>
    </source>
</evidence>
<feature type="compositionally biased region" description="Acidic residues" evidence="10">
    <location>
        <begin position="4966"/>
        <end position="4980"/>
    </location>
</feature>
<dbReference type="GO" id="GO:0005730">
    <property type="term" value="C:nucleolus"/>
    <property type="evidence" value="ECO:0007669"/>
    <property type="project" value="UniProtKB-SubCell"/>
</dbReference>
<dbReference type="InterPro" id="IPR025662">
    <property type="entry name" value="Sigma_54_int_dom_ATP-bd_1"/>
</dbReference>
<dbReference type="GO" id="GO:0030687">
    <property type="term" value="C:preribosome, large subunit precursor"/>
    <property type="evidence" value="ECO:0007669"/>
    <property type="project" value="TreeGrafter"/>
</dbReference>
<evidence type="ECO:0000256" key="9">
    <source>
        <dbReference type="PIRNR" id="PIRNR010340"/>
    </source>
</evidence>
<dbReference type="Pfam" id="PF12775">
    <property type="entry name" value="AAA_7"/>
    <property type="match status" value="1"/>
</dbReference>
<comment type="caution">
    <text evidence="12">The sequence shown here is derived from an EMBL/GenBank/DDBJ whole genome shotgun (WGS) entry which is preliminary data.</text>
</comment>
<comment type="function">
    <text evidence="9">Nuclear chaperone required for maturation and nuclear export of pre-60S ribosome subunits.</text>
</comment>
<dbReference type="PANTHER" id="PTHR48103:SF2">
    <property type="entry name" value="MIDASIN"/>
    <property type="match status" value="1"/>
</dbReference>
<name>A0A9K3LJL9_9STRA</name>
<reference evidence="12" key="1">
    <citation type="journal article" date="2021" name="Sci. Rep.">
        <title>Diploid genomic architecture of Nitzschia inconspicua, an elite biomass production diatom.</title>
        <authorList>
            <person name="Oliver A."/>
            <person name="Podell S."/>
            <person name="Pinowska A."/>
            <person name="Traller J.C."/>
            <person name="Smith S.R."/>
            <person name="McClure R."/>
            <person name="Beliaev A."/>
            <person name="Bohutskyi P."/>
            <person name="Hill E.A."/>
            <person name="Rabines A."/>
            <person name="Zheng H."/>
            <person name="Allen L.Z."/>
            <person name="Kuo A."/>
            <person name="Grigoriev I.V."/>
            <person name="Allen A.E."/>
            <person name="Hazlebeck D."/>
            <person name="Allen E.E."/>
        </authorList>
    </citation>
    <scope>NUCLEOTIDE SEQUENCE</scope>
    <source>
        <strain evidence="12">Hildebrandi</strain>
    </source>
</reference>
<keyword evidence="5 9" id="KW-0547">Nucleotide-binding</keyword>
<dbReference type="FunFam" id="3.40.50.300:FF:001384">
    <property type="entry name" value="Midasin"/>
    <property type="match status" value="1"/>
</dbReference>
<feature type="compositionally biased region" description="Acidic residues" evidence="10">
    <location>
        <begin position="4887"/>
        <end position="4896"/>
    </location>
</feature>
<feature type="compositionally biased region" description="Basic and acidic residues" evidence="10">
    <location>
        <begin position="5183"/>
        <end position="5198"/>
    </location>
</feature>
<evidence type="ECO:0000256" key="7">
    <source>
        <dbReference type="ARBA" id="ARBA00023186"/>
    </source>
</evidence>
<dbReference type="CDD" id="cd00009">
    <property type="entry name" value="AAA"/>
    <property type="match status" value="1"/>
</dbReference>
<sequence>MSDDHQKTTEADGLQVKQGDFTMYLNQIYNASKKLTVPEEADDDDTKMDIDEDCNDSSGLKLSPDDCIDQIAKTLLEACFPETLALGVSHLPKLNIFDFDEMFDTVEDDESEIHYHPPYYEHRRTDYLRRLLRLMAPISMEVCVSVLSMVVSNDKALSTEVAGSTQKQLHSRATQIASILMLSHWLPVAPHLMPMAIEFFQLLENPWQQFISENQLEDDRICLVVAESLHQLCVFFRNSREMQCIKNLNWDWSFVFRMLRADTDTSMSDNSSRDHETFELRAAIRWYAVRMLSLLMDWTDAITTVVVEKWNLGNDDVPWRIHPWEIDQEEVVTERTFFTRQATLWDDPDIHITIPSTIETHALLRPSPYLARIGEGISFFRDGYLKKKIATMTETFIDLDSQASRSVNLAVPSRSLVPTPATQRNLALLGAAMCQDPHPPPILICGPLGSGKSCLVREFLRICRPAETLMEFHIDEETDSKTLIGSYTTTDIPGEFIWRPGSLTHASREGRWILIEDIDVVPVEIQAALVKLIEDRRLPIGNGKYERCHPSFQIFATCTTTEEVVERGSLRIKCRRGGGKLILNPSYFRKIHVKSMPSSELREVAISLFPTLPSSVIDSSLLVFRALDQSGQSVTLWQKSQESGEHQDVLQVSNQWNGGRTRSVRDLFKLLSRITNGICFEKGTSFMTEAQRTICMAECIDVFAGSCPDPGMKDEFIRFVAAPSWNIAPDQALKYNSDRCPTLVESMSHVEIGRVTIDIPRSVGVGSQSSTMFAQTNHSLRLMESLASCVRGNEPILLVGETGSGKTSLIQHLARHCKRTLIVQNLSLQTESTDLLGGYRPLEIKNVARQVYNDFVDTFVSTFSRKQNEKFLQYAASMMEKSNWKTLSQCFQKASKLGLERLDQRHKNDKDSLYDAKLDAWESFAKKSERFERQRVSCDVGLAFEFAEGALVDAVRSGKWVLLDEINLASSETLQRLCGLLDDPKGSLTLLERGDANPIPRHPSFRLFAAMNPATDAGKKDLPTSIRSRFSELYVDELIDPIELRIVAASYLSGVLPSEGKSSEHTDIVVSVVSLYLKCRALAETSLSDGNGQKPRYTMRTLSRALCATKTLVLTQRIPLKRAIFEGFQLAFEGTLNPNSKIMMTKLLTNSLLNGLDKTDLERPGRRPGQRGDSGNYVLVKPFWINAGPLQPTDWSEVGQDGMSRFILTPSVLINLRRLSCTLAAGPWPILLEGPTSSGKTTIVEYMGARCGHHVVRINNHEHTDVQEYTGTFASDKNGLLSFRDGILVQALRRGHWVILDELNLAPSEVLEALNRLLDDNRELYLAETNETIKPHPSFRLFATQNPSGVYGGRKPLSRAFRNRFVELHFDDIPSEEMTTILEKRCGCPPSHAKLLVKIMLDLQHRRSTKSVFLGKDSFITPRDLLRWAERHSSSKQELAEHGYMLLAERLRSEEEKRMVKDVLEEHLKVTIDLESLYFGDLSETKKLLEMAIRDGVDQGNQLVSSIAPTRSLLRLVHLVLNCIKKKEPVLLVGETGCGKTLVVQLLSFVLGRNLFSVNCHATTETSDLIGGLRPVRGRESIKQQMVLKLRELLKKFPVSEDAIPSAESDRYLQFDCNVDRLDKFDIDTMLEVTRALVTSYGKDPVESDTFEKQLSKRRKLQENDSPGRSHDITAGGQDLFHKIVSEIEDLGRRSKSLFEWYDGPLVKAMKEGQMILLDEMSLAEDAVLERLNSVLEPSRVLVLAEKGESGSLDSTQEDDRVIHAHDDFRCFATMNPGGDFGKRELSPALRSRFTEIWVPSVGDREDFDIVVNRYLSLNLGQESLLELPLLVNRMMNYIEWFNGFICGDPSSPLTGHELSLRDVLSWTRFIVESQKSGNDLQLWNAYYHGACLMHLDGLGLGSGLSPETSMDVKEAAEKYLLDAIGDQSVSNQHGVDRPFRVQSGKFGAFPYFIPIGNIAVSGSIFDMSAPTTSLNVFRILRAMQVRKPILLEGAPGVGKTSLVSALAAATGHKLVRINLSEQTDISDLMGNDLPVESSSTNGPSFEWRDGVLLTALKEGSWVLLDELNLASQAVLEGLNSCLDHRGAVFIPELGKSFECPSAFRVFGAQNPLGQGGGRKGLPKSFLNRFTKVFVDPLSDHDFQSILFSRFGSLSSDCVRKIIDFNCQVHKDVVEMREYGSDGGPWEFNLRDIFRWSELLKTGTLNEMEAARDLYYQRFRHSYDRDRVDRTFQQHFGTSMAPSDPPLVTISTTSAMIGKIQLARLDPASVECRSNGGQGGASVLFSNLLPMQAIACCVSMRWPCLLIGGSMTGKSSILSSLAQICNATLVEQSLSPSSDVTELLGGFEQVESDREENQIVDAACMLADEISRVECFVSPHSNLCWSLARQLEVSVNARPKISNAAECPSRLSLAYQLSTLLLQMIGNNPILACFRERISALQLRIKSTLDNNTMQQLGNSGHFVWRDGVLVEAMLKGHWLVLENVNLCPASVLDRLNSVTEPNGTLLLSESGALQDDGNQSHRLITPHPNFRIFLTMNPSHGEISRAMRNRCVEISLMENALRTLPKRSRELQMMDMLGQLRGVGIRTLETASKLIEIYSEEQALSLEKIQEPPNVQSFLDSGRLMSASLSRGTDCLTLSRLLLQVTYEWNEVEGLKSFELSRALCDVRPTIPLPEHQGVIPVIAGQDFWDRRLLRSFSLRNAEDKMAVRLFTEIGLLGPLEDGETNPNVPFSGSICPFGKLSSHATQEFLYPRMRNAIDLPNLSMIRVKNKLSSMALWMGSNLRRGPSKGDSCYIMGGDPQLVVALSIASQRFEEKSFRKALLLEKTLPQLTNKMSVLQVSFYINAGLLDGSKVHCTVLRSIHSFFVALDEWIDDLVETGVLQKNESSTASLECLLAERNSFWDLLRGLPFDLNAEGPTAFQSSEFIVQWKWLRKKMLLVAQSDVPRALTILTKAIDTGIFGDALYRELLSKVGKRMMAPITPKNSSQWQSSMFLDQIAKRISVFDDCGLGPFGKKCQTVSLHALVINKHPCLFVSVTEKINLLAALATSQISWWDNVEGIGWINGINFQKSISDSFEKSKDRFAVELAQVKIDKDIQTVDNQVEATILKDLSSLSDTSISNLNAFGKLKARLFEIFGTLQISPLVEYWCAWKEDAICEHLCKALLGSSDGESMQSQLVALVPQLKELIDTGVSMTSWAVSDFRAYQLILWMATGTSSTRQVSLRDMIRSLMPIIQAVRLRHLFSGAMQGNVVSPALEMPDMSMDDKSTDPWPRHSKGAIPERTFVGSSGLWQSMRSEFMLDFVGKQLSYLNHQTTAKHYTIENAKFREDQSVIILKFLSHAVTPSRGRLYSFHFILSDILTAATAAFKTVEMDGIVESLADPQKWTASKIEDILDAGDKVSNALFDTLWLDVLSPLLRSLWLAWKSEVSSREYIRQCSLTSIYLGLLRLNVLAPSSPLDPGRAPLAKVSLITAKINSLQTKLAAKQLHSWFVQGSYAPGKGGSTVMEENETSFCKRRDILKKKVIERAEGVPPYHALVTEINEFLTNASPTKTITQLLRMSQHVEQFSQSFQPWVLNWMSTSNGFCERLSKDFLGYEDVTTSVVEAIGMMQDGFLGLATDKSTSEDLGHCYHALCNFPMCLKKDSIQHLHMSMEHLFKDTSGLQQVDASSSCCTSMALAVFARLFLKKVVMGLDHGEIYTCFAMVNKLLGLCPDTETHVSSAQTPSLTIEEAEEIAFREQFPNHKTDFELALKVEDDRNDPSNDEESEVDCERKGTPKLSDRQMDLLFHLFTCLFCDDSKVEANNLRKLAFHLAYAAAYELLKVSRHNCRISMIDEPLGGHVFALSLTLVPKTRKAKVYQYLHDNGELSDFQSEPCPSMALEASRPLDHLIARTTQLLTAFPGHSVLLGLLKVCEKVVKLNIITTPIGKVMTGMEFILRQAQDWEQHASEKVKIGMSLVEIAKLVSDWRKLELESWGKLLEARRMRYIKRARKHWNRLHSILLSDNEEEILPKSNDTSDRDEFLTPPWVWKGIEKVGAGFSSPLCDVRTMEVKELLKVLDTFMLTSPLGEFQERLAILRGSSIEILERYKLSRTTTSWRLQQARLLLSVWNYYNQYTEFLEERMDNLTCPIKDKLKNETKLAKWDIQSYYALADSTERNQRKLMKVLSEFDEVLDLNVGVLVQQENFAGLRASVDTHDESCSTFPSLPSMFPFDLVRHEGTPKVSGKTSEPPSTHYSVLSDDQNWLACFPRFETNRLGKIWKYAKKMEEWKGNHGKSLAFVGADETSSLCQEIFDRIEALRIKSNRPMKERALVDLFRALQQNDFKTTKWSTPGELRCMEQIFLLPMPELFRGGTSFANLTKTEEYFRKCVAEVHALSSETTIIGSKYITKRQIELMVNVSYSGIFMVTQQRCVLCKVANDAANLQDLVISLPSPEQSPTLDQSVLKGRVNFFDTELELAREGLNQLGVLFRSVIGMIEEDKEKEHARHIYAKIESAIKGMPQRRKKELFVTKRTLEQIRKDSDSLARIGGIIEECRNECKNGQFLPAHTFDEVVRYFRISAKTGLECVEENCGSSMLLDTHAKDENCYEFLDALSLIVQRILITYQNLKSFFEQTVVDPTSEPIIDSEHSLDAHRSIGDLHKQYIRLLATVDLKKIRLQFSNVLESLTVLCDDRTISVERLEFCWAQVSNTKVLLSYLLDLCREVLGDSLLFHLSMSKLNYVITRVFRTLVAKGYCSDQAVDGDDEGGGDVNAMTFEDDNDGTGMGEGEGKKDVTDQIENEDQLSGLKGDKEEKSAENPESKQLNEEEADQGMEMEADFDGEMYDMPDQPKDDQGNEDDNGDKEELDREMGDDGNVDDQVVDEKLWDDGDDDDPRENEEKFEQDAAVEGEAIEDAIRTKEDEQDQSSPTDAEPKLSKEDSHQTDDTKEDGGESENNDDHHAINDDLEELYEDEHGVDVRGEGKEDDQNDEVDEEMQLADDLNLDNVRSEDCDSQTESDNEAPIGNDGEEGKDEESTNEMSNDDDKNDEETAEDREAHTAEGEKDLENGEDEQEQDVPQNAISSPEMKRSQVEAHGIKSTEGADGMAEDVDADDTPEDGEDGGETTGRPSGAISNFNQTEASGLDGDGYNDRTNENADQKNSIENSQNAPNPIKNPGDASRFWHRRLNIVESADPEEDSSFEAKDTNEKSGEDIAKGDFQFSSGPPDSTQVLAEATQEEADELESPNTEHPEQDPGVLPNESREKNENDKKKPVKNKSDRAPSKRENNVMGNEEDRFSSAEDEQMDSKQSENHMELEEIESNATAGEGDDDGLVCGTRVVSDLSTLRVEQKDEVLYNHPIHEIEQDELFAQSSLDEVNAARSKWREIQGDTMNLSRRLCEKVRLVMEPLVATKLRGDYRTGKRINMKRVIGYIASGYRKDKIWLRRTKPAKRDYRVLLAVDDSESMKKSGAGEMALRAMATVAVGMNQLEIGELGVASFGDDMKLVHPFNMPFTSDSGADVVRNFKFDQQRTRIALCVESAMAVLEEAGDRSSMQLVFLISDGRIERDSRSALRRLIREMTERNILLAMIIVEGNQKKRDSILNMKEVTFEKGKPIVKRFIEDYPFPYYIVLDDVATLPEVLGDALKQWFEMLTQLQVTG</sequence>
<dbReference type="Pfam" id="PF17865">
    <property type="entry name" value="AAA_lid_5"/>
    <property type="match status" value="1"/>
</dbReference>
<feature type="compositionally biased region" description="Basic and acidic residues" evidence="10">
    <location>
        <begin position="4955"/>
        <end position="4965"/>
    </location>
</feature>
<evidence type="ECO:0000256" key="8">
    <source>
        <dbReference type="ARBA" id="ARBA00023242"/>
    </source>
</evidence>
<dbReference type="Proteomes" id="UP000693970">
    <property type="component" value="Unassembled WGS sequence"/>
</dbReference>